<dbReference type="Proteomes" id="UP000269396">
    <property type="component" value="Unassembled WGS sequence"/>
</dbReference>
<reference evidence="1 2" key="1">
    <citation type="submission" date="2018-11" db="EMBL/GenBank/DDBJ databases">
        <authorList>
            <consortium name="Pathogen Informatics"/>
        </authorList>
    </citation>
    <scope>NUCLEOTIDE SEQUENCE [LARGE SCALE GENOMIC DNA]</scope>
    <source>
        <strain>Denwood</strain>
        <strain evidence="2">Zambia</strain>
    </source>
</reference>
<proteinExistence type="predicted"/>
<name>A0A183Q4A3_9TREM</name>
<evidence type="ECO:0000313" key="2">
    <source>
        <dbReference type="Proteomes" id="UP000269396"/>
    </source>
</evidence>
<sequence length="68" mass="7926">MLLSLSYILSTISTTYSIVLTDPRILNCPEKADWHDCIDEEDEETDLAKHFRKMFSPFDVNDDDNDIE</sequence>
<evidence type="ECO:0000313" key="1">
    <source>
        <dbReference type="EMBL" id="VDP84854.1"/>
    </source>
</evidence>
<keyword evidence="2" id="KW-1185">Reference proteome</keyword>
<dbReference type="AlphaFoldDB" id="A0A183Q4A3"/>
<protein>
    <submittedName>
        <fullName evidence="1">Uncharacterized protein</fullName>
    </submittedName>
</protein>
<dbReference type="EMBL" id="UZAL01047330">
    <property type="protein sequence ID" value="VDP84854.1"/>
    <property type="molecule type" value="Genomic_DNA"/>
</dbReference>
<dbReference type="STRING" id="31246.A0A183Q4A3"/>
<gene>
    <name evidence="1" type="ORF">SMTD_LOCUS21439</name>
</gene>
<accession>A0A183Q4A3</accession>
<organism evidence="1 2">
    <name type="scientific">Schistosoma mattheei</name>
    <dbReference type="NCBI Taxonomy" id="31246"/>
    <lineage>
        <taxon>Eukaryota</taxon>
        <taxon>Metazoa</taxon>
        <taxon>Spiralia</taxon>
        <taxon>Lophotrochozoa</taxon>
        <taxon>Platyhelminthes</taxon>
        <taxon>Trematoda</taxon>
        <taxon>Digenea</taxon>
        <taxon>Strigeidida</taxon>
        <taxon>Schistosomatoidea</taxon>
        <taxon>Schistosomatidae</taxon>
        <taxon>Schistosoma</taxon>
    </lineage>
</organism>